<dbReference type="AlphaFoldDB" id="A0A8S3C2D4"/>
<accession>A0A8S3C2D4</accession>
<dbReference type="Proteomes" id="UP000681967">
    <property type="component" value="Unassembled WGS sequence"/>
</dbReference>
<dbReference type="EMBL" id="CAJOBH010156831">
    <property type="protein sequence ID" value="CAF4865168.1"/>
    <property type="molecule type" value="Genomic_DNA"/>
</dbReference>
<dbReference type="EMBL" id="CAJOBJ010228711">
    <property type="protein sequence ID" value="CAF5049867.1"/>
    <property type="molecule type" value="Genomic_DNA"/>
</dbReference>
<gene>
    <name evidence="1" type="ORF">BYL167_LOCUS50723</name>
    <name evidence="2" type="ORF">BYL167_LOCUS51066</name>
    <name evidence="3" type="ORF">GIL414_LOCUS59561</name>
    <name evidence="4" type="ORF">GIL414_LOCUS59900</name>
</gene>
<name>A0A8S3C2D4_9BILA</name>
<proteinExistence type="predicted"/>
<evidence type="ECO:0000313" key="5">
    <source>
        <dbReference type="Proteomes" id="UP000681967"/>
    </source>
</evidence>
<feature type="non-terminal residue" evidence="2">
    <location>
        <position position="1"/>
    </location>
</feature>
<reference evidence="2" key="1">
    <citation type="submission" date="2021-02" db="EMBL/GenBank/DDBJ databases">
        <authorList>
            <person name="Nowell W R."/>
        </authorList>
    </citation>
    <scope>NUCLEOTIDE SEQUENCE</scope>
</reference>
<evidence type="ECO:0000313" key="2">
    <source>
        <dbReference type="EMBL" id="CAF4873727.1"/>
    </source>
</evidence>
<dbReference type="Proteomes" id="UP000681720">
    <property type="component" value="Unassembled WGS sequence"/>
</dbReference>
<evidence type="ECO:0000313" key="3">
    <source>
        <dbReference type="EMBL" id="CAF5043595.1"/>
    </source>
</evidence>
<dbReference type="EMBL" id="CAJOBH010159509">
    <property type="protein sequence ID" value="CAF4873727.1"/>
    <property type="molecule type" value="Genomic_DNA"/>
</dbReference>
<sequence>EHNILSHLINKLHGCINQLEQFPIRINDIAGRPAHSSALRLITTHQLKCNL</sequence>
<dbReference type="EMBL" id="CAJOBJ010225823">
    <property type="protein sequence ID" value="CAF5043595.1"/>
    <property type="molecule type" value="Genomic_DNA"/>
</dbReference>
<organism evidence="2 5">
    <name type="scientific">Rotaria magnacalcarata</name>
    <dbReference type="NCBI Taxonomy" id="392030"/>
    <lineage>
        <taxon>Eukaryota</taxon>
        <taxon>Metazoa</taxon>
        <taxon>Spiralia</taxon>
        <taxon>Gnathifera</taxon>
        <taxon>Rotifera</taxon>
        <taxon>Eurotatoria</taxon>
        <taxon>Bdelloidea</taxon>
        <taxon>Philodinida</taxon>
        <taxon>Philodinidae</taxon>
        <taxon>Rotaria</taxon>
    </lineage>
</organism>
<feature type="non-terminal residue" evidence="2">
    <location>
        <position position="51"/>
    </location>
</feature>
<comment type="caution">
    <text evidence="2">The sequence shown here is derived from an EMBL/GenBank/DDBJ whole genome shotgun (WGS) entry which is preliminary data.</text>
</comment>
<protein>
    <submittedName>
        <fullName evidence="2">Uncharacterized protein</fullName>
    </submittedName>
</protein>
<evidence type="ECO:0000313" key="4">
    <source>
        <dbReference type="EMBL" id="CAF5049867.1"/>
    </source>
</evidence>
<evidence type="ECO:0000313" key="1">
    <source>
        <dbReference type="EMBL" id="CAF4865168.1"/>
    </source>
</evidence>